<keyword evidence="3 5" id="KW-0238">DNA-binding</keyword>
<evidence type="ECO:0000256" key="2">
    <source>
        <dbReference type="ARBA" id="ARBA00023012"/>
    </source>
</evidence>
<dbReference type="CDD" id="cd17574">
    <property type="entry name" value="REC_OmpR"/>
    <property type="match status" value="1"/>
</dbReference>
<dbReference type="PANTHER" id="PTHR48111:SF40">
    <property type="entry name" value="PHOSPHATE REGULON TRANSCRIPTIONAL REGULATORY PROTEIN PHOB"/>
    <property type="match status" value="1"/>
</dbReference>
<dbReference type="GO" id="GO:0000156">
    <property type="term" value="F:phosphorelay response regulator activity"/>
    <property type="evidence" value="ECO:0007669"/>
    <property type="project" value="TreeGrafter"/>
</dbReference>
<dbReference type="InterPro" id="IPR001867">
    <property type="entry name" value="OmpR/PhoB-type_DNA-bd"/>
</dbReference>
<dbReference type="InterPro" id="IPR036388">
    <property type="entry name" value="WH-like_DNA-bd_sf"/>
</dbReference>
<dbReference type="Gene3D" id="1.10.10.10">
    <property type="entry name" value="Winged helix-like DNA-binding domain superfamily/Winged helix DNA-binding domain"/>
    <property type="match status" value="1"/>
</dbReference>
<dbReference type="SUPFAM" id="SSF52172">
    <property type="entry name" value="CheY-like"/>
    <property type="match status" value="1"/>
</dbReference>
<evidence type="ECO:0000256" key="4">
    <source>
        <dbReference type="PROSITE-ProRule" id="PRU00169"/>
    </source>
</evidence>
<dbReference type="InterPro" id="IPR011006">
    <property type="entry name" value="CheY-like_superfamily"/>
</dbReference>
<feature type="modified residue" description="4-aspartylphosphate" evidence="4">
    <location>
        <position position="53"/>
    </location>
</feature>
<dbReference type="Pfam" id="PF00072">
    <property type="entry name" value="Response_reg"/>
    <property type="match status" value="1"/>
</dbReference>
<dbReference type="InterPro" id="IPR039420">
    <property type="entry name" value="WalR-like"/>
</dbReference>
<dbReference type="SMART" id="SM00448">
    <property type="entry name" value="REC"/>
    <property type="match status" value="1"/>
</dbReference>
<sequence>MNKILLVEDDPDFGFMLKQYLELSTFAIDWIAQPNDLTENFQQLADYDLVILDVMLPQISGFSLAKEINALYPTLPFIFLTAKEQKIDKLTGLKIGADDYVTKPCDPEELLLRIQNILKRNQKNSTPKSIAIGSYLFHPEQLLLSHASKQYKLTEREAQLLLFLWQHNDQLVTREEILEKVWGNADFFTGRSMDVFITRIRKYLSLDPNLSISSNRGVGFTIQF</sequence>
<evidence type="ECO:0000259" key="7">
    <source>
        <dbReference type="PROSITE" id="PS51755"/>
    </source>
</evidence>
<dbReference type="PROSITE" id="PS51755">
    <property type="entry name" value="OMPR_PHOB"/>
    <property type="match status" value="1"/>
</dbReference>
<evidence type="ECO:0000313" key="8">
    <source>
        <dbReference type="EMBL" id="TWI22657.1"/>
    </source>
</evidence>
<organism evidence="8 9">
    <name type="scientific">Sphingobacterium siyangense</name>
    <dbReference type="NCBI Taxonomy" id="459529"/>
    <lineage>
        <taxon>Bacteria</taxon>
        <taxon>Pseudomonadati</taxon>
        <taxon>Bacteroidota</taxon>
        <taxon>Sphingobacteriia</taxon>
        <taxon>Sphingobacteriales</taxon>
        <taxon>Sphingobacteriaceae</taxon>
        <taxon>Sphingobacterium</taxon>
    </lineage>
</organism>
<feature type="DNA-binding region" description="OmpR/PhoB-type" evidence="5">
    <location>
        <begin position="127"/>
        <end position="224"/>
    </location>
</feature>
<evidence type="ECO:0000313" key="9">
    <source>
        <dbReference type="Proteomes" id="UP000315908"/>
    </source>
</evidence>
<dbReference type="InterPro" id="IPR001789">
    <property type="entry name" value="Sig_transdc_resp-reg_receiver"/>
</dbReference>
<dbReference type="SMART" id="SM00862">
    <property type="entry name" value="Trans_reg_C"/>
    <property type="match status" value="1"/>
</dbReference>
<reference evidence="8 9" key="1">
    <citation type="journal article" date="2015" name="Stand. Genomic Sci.">
        <title>Genomic Encyclopedia of Bacterial and Archaeal Type Strains, Phase III: the genomes of soil and plant-associated and newly described type strains.</title>
        <authorList>
            <person name="Whitman W.B."/>
            <person name="Woyke T."/>
            <person name="Klenk H.P."/>
            <person name="Zhou Y."/>
            <person name="Lilburn T.G."/>
            <person name="Beck B.J."/>
            <person name="De Vos P."/>
            <person name="Vandamme P."/>
            <person name="Eisen J.A."/>
            <person name="Garrity G."/>
            <person name="Hugenholtz P."/>
            <person name="Kyrpides N.C."/>
        </authorList>
    </citation>
    <scope>NUCLEOTIDE SEQUENCE [LARGE SCALE GENOMIC DNA]</scope>
    <source>
        <strain evidence="8 9">CGMCC 1.6855</strain>
    </source>
</reference>
<evidence type="ECO:0000259" key="6">
    <source>
        <dbReference type="PROSITE" id="PS50110"/>
    </source>
</evidence>
<dbReference type="GO" id="GO:0006355">
    <property type="term" value="P:regulation of DNA-templated transcription"/>
    <property type="evidence" value="ECO:0007669"/>
    <property type="project" value="InterPro"/>
</dbReference>
<dbReference type="CDD" id="cd00383">
    <property type="entry name" value="trans_reg_C"/>
    <property type="match status" value="1"/>
</dbReference>
<evidence type="ECO:0000256" key="3">
    <source>
        <dbReference type="ARBA" id="ARBA00023125"/>
    </source>
</evidence>
<feature type="domain" description="OmpR/PhoB-type" evidence="7">
    <location>
        <begin position="127"/>
        <end position="224"/>
    </location>
</feature>
<dbReference type="AlphaFoldDB" id="A0A562MRU0"/>
<keyword evidence="1 4" id="KW-0597">Phosphoprotein</keyword>
<evidence type="ECO:0000256" key="1">
    <source>
        <dbReference type="ARBA" id="ARBA00022553"/>
    </source>
</evidence>
<dbReference type="GO" id="GO:0005829">
    <property type="term" value="C:cytosol"/>
    <property type="evidence" value="ECO:0007669"/>
    <property type="project" value="TreeGrafter"/>
</dbReference>
<keyword evidence="2" id="KW-0902">Two-component regulatory system</keyword>
<dbReference type="Gene3D" id="3.40.50.2300">
    <property type="match status" value="1"/>
</dbReference>
<dbReference type="OrthoDB" id="9790442at2"/>
<dbReference type="Pfam" id="PF00486">
    <property type="entry name" value="Trans_reg_C"/>
    <property type="match status" value="1"/>
</dbReference>
<dbReference type="GO" id="GO:0032993">
    <property type="term" value="C:protein-DNA complex"/>
    <property type="evidence" value="ECO:0007669"/>
    <property type="project" value="TreeGrafter"/>
</dbReference>
<evidence type="ECO:0000256" key="5">
    <source>
        <dbReference type="PROSITE-ProRule" id="PRU01091"/>
    </source>
</evidence>
<dbReference type="RefSeq" id="WP_070570249.1">
    <property type="nucleotide sequence ID" value="NZ_DALZSL010000002.1"/>
</dbReference>
<dbReference type="PROSITE" id="PS50110">
    <property type="entry name" value="RESPONSE_REGULATORY"/>
    <property type="match status" value="1"/>
</dbReference>
<dbReference type="EMBL" id="VLKR01000005">
    <property type="protein sequence ID" value="TWI22657.1"/>
    <property type="molecule type" value="Genomic_DNA"/>
</dbReference>
<gene>
    <name evidence="8" type="ORF">IQ31_01339</name>
</gene>
<feature type="domain" description="Response regulatory" evidence="6">
    <location>
        <begin position="3"/>
        <end position="118"/>
    </location>
</feature>
<comment type="caution">
    <text evidence="8">The sequence shown here is derived from an EMBL/GenBank/DDBJ whole genome shotgun (WGS) entry which is preliminary data.</text>
</comment>
<protein>
    <submittedName>
        <fullName evidence="8">DNA-binding response OmpR family regulator</fullName>
    </submittedName>
</protein>
<dbReference type="Proteomes" id="UP000315908">
    <property type="component" value="Unassembled WGS sequence"/>
</dbReference>
<dbReference type="GO" id="GO:0000976">
    <property type="term" value="F:transcription cis-regulatory region binding"/>
    <property type="evidence" value="ECO:0007669"/>
    <property type="project" value="TreeGrafter"/>
</dbReference>
<name>A0A562MRU0_9SPHI</name>
<dbReference type="Gene3D" id="6.10.250.690">
    <property type="match status" value="1"/>
</dbReference>
<proteinExistence type="predicted"/>
<dbReference type="PANTHER" id="PTHR48111">
    <property type="entry name" value="REGULATOR OF RPOS"/>
    <property type="match status" value="1"/>
</dbReference>
<accession>A0A562MRU0</accession>